<dbReference type="Pfam" id="PF04012">
    <property type="entry name" value="PspA_IM30"/>
    <property type="match status" value="1"/>
</dbReference>
<dbReference type="PANTHER" id="PTHR31088:SF6">
    <property type="entry name" value="PHAGE SHOCK PROTEIN A"/>
    <property type="match status" value="1"/>
</dbReference>
<dbReference type="KEGG" id="ppsu:NO713_02655"/>
<comment type="similarity">
    <text evidence="1">Belongs to the PspA/Vipp/IM30 family.</text>
</comment>
<protein>
    <recommendedName>
        <fullName evidence="6">PspA/IM30 family protein</fullName>
    </recommendedName>
</protein>
<name>A0A9W4G695_9CYAN</name>
<dbReference type="PANTHER" id="PTHR31088">
    <property type="entry name" value="MEMBRANE-ASSOCIATED PROTEIN VIPP1, CHLOROPLASTIC"/>
    <property type="match status" value="1"/>
</dbReference>
<feature type="coiled-coil region" evidence="2">
    <location>
        <begin position="224"/>
        <end position="258"/>
    </location>
</feature>
<dbReference type="InterPro" id="IPR007157">
    <property type="entry name" value="PspA_VIPP1"/>
</dbReference>
<evidence type="ECO:0000313" key="5">
    <source>
        <dbReference type="Proteomes" id="UP001153719"/>
    </source>
</evidence>
<feature type="compositionally biased region" description="Polar residues" evidence="3">
    <location>
        <begin position="191"/>
        <end position="203"/>
    </location>
</feature>
<evidence type="ECO:0000256" key="1">
    <source>
        <dbReference type="ARBA" id="ARBA00043985"/>
    </source>
</evidence>
<evidence type="ECO:0008006" key="6">
    <source>
        <dbReference type="Google" id="ProtNLM"/>
    </source>
</evidence>
<feature type="compositionally biased region" description="Basic and acidic residues" evidence="3">
    <location>
        <begin position="179"/>
        <end position="190"/>
    </location>
</feature>
<dbReference type="AlphaFoldDB" id="A0A9W4G695"/>
<dbReference type="EMBL" id="LR882967">
    <property type="protein sequence ID" value="CAD5952331.1"/>
    <property type="molecule type" value="Genomic_DNA"/>
</dbReference>
<keyword evidence="5" id="KW-1185">Reference proteome</keyword>
<evidence type="ECO:0000313" key="4">
    <source>
        <dbReference type="EMBL" id="CAD5952331.1"/>
    </source>
</evidence>
<proteinExistence type="inferred from homology"/>
<sequence length="302" mass="35051">MSLFDRINRLVKANLNDLTAQAQDPEKFLNSTLAEMQENLAKMRQAVDHTTAVIKRTELEYEEANSKANKLHSRAELALKEGNEDLARKELEKKVPERKIAEKSKKILEEKTQELEVFKRTVKQLENKIAEVKSQINYLKQRKQNTANQQLENLINGVNTHSTSTAFERLEQKVKELEKATHREDQDHSSHTLNEPKPNQNPENMLETAIQETQKIIEQSVLNRDYLKKQLIEQEATIKLLNQNLINLKELKDKLTHQSSYQSILEGDSQDHSKFDELSKINGDVDDELELLRQLNKIKSHE</sequence>
<evidence type="ECO:0000256" key="3">
    <source>
        <dbReference type="SAM" id="MobiDB-lite"/>
    </source>
</evidence>
<dbReference type="Proteomes" id="UP001153719">
    <property type="component" value="Chromosome"/>
</dbReference>
<accession>A0A9W4G695</accession>
<organism evidence="4 5">
    <name type="scientific">Planktothrix pseudagardhii</name>
    <dbReference type="NCBI Taxonomy" id="132604"/>
    <lineage>
        <taxon>Bacteria</taxon>
        <taxon>Bacillati</taxon>
        <taxon>Cyanobacteriota</taxon>
        <taxon>Cyanophyceae</taxon>
        <taxon>Oscillatoriophycideae</taxon>
        <taxon>Oscillatoriales</taxon>
        <taxon>Microcoleaceae</taxon>
        <taxon>Planktothrix</taxon>
    </lineage>
</organism>
<keyword evidence="2" id="KW-0175">Coiled coil</keyword>
<evidence type="ECO:0000256" key="2">
    <source>
        <dbReference type="SAM" id="Coils"/>
    </source>
</evidence>
<gene>
    <name evidence="4" type="ORF">NO713_02655</name>
</gene>
<dbReference type="RefSeq" id="WP_254173936.1">
    <property type="nucleotide sequence ID" value="NZ_LR882967.1"/>
</dbReference>
<feature type="region of interest" description="Disordered" evidence="3">
    <location>
        <begin position="179"/>
        <end position="203"/>
    </location>
</feature>
<reference evidence="4" key="1">
    <citation type="submission" date="2020-09" db="EMBL/GenBank/DDBJ databases">
        <authorList>
            <person name="Blom J."/>
        </authorList>
    </citation>
    <scope>NUCLEOTIDE SEQUENCE</scope>
    <source>
        <strain evidence="4">No.713</strain>
    </source>
</reference>